<proteinExistence type="predicted"/>
<dbReference type="PANTHER" id="PTHR43466:SF1">
    <property type="entry name" value="2-OXO-4-HYDROXY-4-CARBOXY-5-UREIDOIMIDAZOLINE DECARBOXYLASE-RELATED"/>
    <property type="match status" value="1"/>
</dbReference>
<gene>
    <name evidence="8" type="ORF">GCM10022207_38030</name>
</gene>
<keyword evidence="4" id="KW-0659">Purine metabolism</keyword>
<dbReference type="EMBL" id="BAAAZA010000009">
    <property type="protein sequence ID" value="GAA3869459.1"/>
    <property type="molecule type" value="Genomic_DNA"/>
</dbReference>
<reference evidence="9" key="1">
    <citation type="journal article" date="2019" name="Int. J. Syst. Evol. Microbiol.">
        <title>The Global Catalogue of Microorganisms (GCM) 10K type strain sequencing project: providing services to taxonomists for standard genome sequencing and annotation.</title>
        <authorList>
            <consortium name="The Broad Institute Genomics Platform"/>
            <consortium name="The Broad Institute Genome Sequencing Center for Infectious Disease"/>
            <person name="Wu L."/>
            <person name="Ma J."/>
        </authorList>
    </citation>
    <scope>NUCLEOTIDE SEQUENCE [LARGE SCALE GENOMIC DNA]</scope>
    <source>
        <strain evidence="9">JCM 16578</strain>
    </source>
</reference>
<comment type="pathway">
    <text evidence="2">Purine metabolism; urate degradation; (S)-allantoin from urate: step 3/3.</text>
</comment>
<dbReference type="Proteomes" id="UP001501563">
    <property type="component" value="Unassembled WGS sequence"/>
</dbReference>
<evidence type="ECO:0000256" key="4">
    <source>
        <dbReference type="ARBA" id="ARBA00022631"/>
    </source>
</evidence>
<dbReference type="InterPro" id="IPR018020">
    <property type="entry name" value="OHCU_decarboxylase"/>
</dbReference>
<keyword evidence="5" id="KW-0210">Decarboxylase</keyword>
<evidence type="ECO:0000313" key="8">
    <source>
        <dbReference type="EMBL" id="GAA3869459.1"/>
    </source>
</evidence>
<dbReference type="SUPFAM" id="SSF158694">
    <property type="entry name" value="UraD-Like"/>
    <property type="match status" value="1"/>
</dbReference>
<feature type="domain" description="Oxo-4-hydroxy-4-carboxy-5-ureidoimidazoline decarboxylase" evidence="7">
    <location>
        <begin position="145"/>
        <end position="213"/>
    </location>
</feature>
<dbReference type="Pfam" id="PF09349">
    <property type="entry name" value="OHCU_decarbox"/>
    <property type="match status" value="2"/>
</dbReference>
<comment type="caution">
    <text evidence="8">The sequence shown here is derived from an EMBL/GenBank/DDBJ whole genome shotgun (WGS) entry which is preliminary data.</text>
</comment>
<protein>
    <recommendedName>
        <fullName evidence="3">2-oxo-4-hydroxy-4-carboxy-5-ureidoimidazoline decarboxylase</fullName>
        <ecNumber evidence="3">4.1.1.97</ecNumber>
    </recommendedName>
</protein>
<evidence type="ECO:0000256" key="1">
    <source>
        <dbReference type="ARBA" id="ARBA00001163"/>
    </source>
</evidence>
<name>A0ABP7K8T6_9ACTN</name>
<dbReference type="PANTHER" id="PTHR43466">
    <property type="entry name" value="2-OXO-4-HYDROXY-4-CARBOXY-5-UREIDOIMIDAZOLINE DECARBOXYLASE-RELATED"/>
    <property type="match status" value="1"/>
</dbReference>
<comment type="catalytic activity">
    <reaction evidence="1">
        <text>5-hydroxy-2-oxo-4-ureido-2,5-dihydro-1H-imidazole-5-carboxylate + H(+) = (S)-allantoin + CO2</text>
        <dbReference type="Rhea" id="RHEA:26301"/>
        <dbReference type="ChEBI" id="CHEBI:15378"/>
        <dbReference type="ChEBI" id="CHEBI:15678"/>
        <dbReference type="ChEBI" id="CHEBI:16526"/>
        <dbReference type="ChEBI" id="CHEBI:58639"/>
        <dbReference type="EC" id="4.1.1.97"/>
    </reaction>
</comment>
<evidence type="ECO:0000313" key="9">
    <source>
        <dbReference type="Proteomes" id="UP001501563"/>
    </source>
</evidence>
<keyword evidence="6" id="KW-0456">Lyase</keyword>
<accession>A0ABP7K8T6</accession>
<evidence type="ECO:0000256" key="6">
    <source>
        <dbReference type="ARBA" id="ARBA00023239"/>
    </source>
</evidence>
<feature type="domain" description="Oxo-4-hydroxy-4-carboxy-5-ureidoimidazoline decarboxylase" evidence="7">
    <location>
        <begin position="75"/>
        <end position="132"/>
    </location>
</feature>
<evidence type="ECO:0000256" key="2">
    <source>
        <dbReference type="ARBA" id="ARBA00004754"/>
    </source>
</evidence>
<dbReference type="InterPro" id="IPR036778">
    <property type="entry name" value="OHCU_decarboxylase_sf"/>
</dbReference>
<evidence type="ECO:0000256" key="3">
    <source>
        <dbReference type="ARBA" id="ARBA00012257"/>
    </source>
</evidence>
<evidence type="ECO:0000256" key="5">
    <source>
        <dbReference type="ARBA" id="ARBA00022793"/>
    </source>
</evidence>
<sequence length="230" mass="24872">MKFGQPMDDPPITVDNVTAHFPHPPLPTPCDAHDVTPATRRGPTLPAHRLPDLPGPTALPAQHRIEAPTGIERFNSTPAANARRALLTCCRSPRWADRVADHRPYPDLDSLLAAADEAAYDLKPADLAEALAGESLTLLPAGAYSAAHTALSAAHAAYESRFGHVFVICLDDVAPAEAADRVLAAIRSRLTHDPEEERPLAAEELRRLTRGRLIRLVRHFSDTPVAQRAG</sequence>
<dbReference type="EC" id="4.1.1.97" evidence="3"/>
<evidence type="ECO:0000259" key="7">
    <source>
        <dbReference type="Pfam" id="PF09349"/>
    </source>
</evidence>
<dbReference type="NCBIfam" id="NF010372">
    <property type="entry name" value="PRK13798.1"/>
    <property type="match status" value="1"/>
</dbReference>
<organism evidence="8 9">
    <name type="scientific">Streptomyces lannensis</name>
    <dbReference type="NCBI Taxonomy" id="766498"/>
    <lineage>
        <taxon>Bacteria</taxon>
        <taxon>Bacillati</taxon>
        <taxon>Actinomycetota</taxon>
        <taxon>Actinomycetes</taxon>
        <taxon>Kitasatosporales</taxon>
        <taxon>Streptomycetaceae</taxon>
        <taxon>Streptomyces</taxon>
    </lineage>
</organism>
<dbReference type="Gene3D" id="1.10.3330.10">
    <property type="entry name" value="Oxo-4-hydroxy-4-carboxy-5-ureidoimidazoline decarboxylase"/>
    <property type="match status" value="2"/>
</dbReference>
<keyword evidence="9" id="KW-1185">Reference proteome</keyword>